<reference evidence="2" key="1">
    <citation type="journal article" date="2018" name="MSphere">
        <title>Fusobacterium Genomics Using MinION and Illumina Sequencing Enables Genome Completion and Correction.</title>
        <authorList>
            <person name="Todd S.M."/>
            <person name="Settlage R.E."/>
            <person name="Lahmers K.K."/>
            <person name="Slade D.J."/>
        </authorList>
    </citation>
    <scope>NUCLEOTIDE SEQUENCE [LARGE SCALE GENOMIC DNA]</scope>
    <source>
        <strain evidence="2">ATCC 9817</strain>
    </source>
</reference>
<organism evidence="1 2">
    <name type="scientific">Fusobacterium mortiferum ATCC 9817</name>
    <dbReference type="NCBI Taxonomy" id="469616"/>
    <lineage>
        <taxon>Bacteria</taxon>
        <taxon>Fusobacteriati</taxon>
        <taxon>Fusobacteriota</taxon>
        <taxon>Fusobacteriia</taxon>
        <taxon>Fusobacteriales</taxon>
        <taxon>Fusobacteriaceae</taxon>
        <taxon>Fusobacterium</taxon>
    </lineage>
</organism>
<evidence type="ECO:0000313" key="2">
    <source>
        <dbReference type="Proteomes" id="UP000240258"/>
    </source>
</evidence>
<gene>
    <name evidence="1" type="ORF">C4N19_08925</name>
</gene>
<name>A0ABM6U091_FUSMR</name>
<sequence length="80" mass="9744">MYNSLNLEIIYNSLEDEEELIFFNIEERIIFNKYMMYLNYLEANNLIKLKIYESCINKIRKIKIIKLKEGVENENESNRS</sequence>
<evidence type="ECO:0000313" key="1">
    <source>
        <dbReference type="EMBL" id="AVQ20091.1"/>
    </source>
</evidence>
<accession>A0ABM6U091</accession>
<proteinExistence type="predicted"/>
<protein>
    <submittedName>
        <fullName evidence="1">Uncharacterized protein</fullName>
    </submittedName>
</protein>
<dbReference type="Proteomes" id="UP000240258">
    <property type="component" value="Chromosome"/>
</dbReference>
<dbReference type="EMBL" id="CP028102">
    <property type="protein sequence ID" value="AVQ20091.1"/>
    <property type="molecule type" value="Genomic_DNA"/>
</dbReference>
<keyword evidence="2" id="KW-1185">Reference proteome</keyword>